<dbReference type="EMBL" id="JGYX01000007">
    <property type="protein sequence ID" value="KFI59948.1"/>
    <property type="molecule type" value="Genomic_DNA"/>
</dbReference>
<gene>
    <name evidence="2" type="ORF">BIGA_1622</name>
</gene>
<dbReference type="AlphaFoldDB" id="A0A087AME8"/>
<dbReference type="PANTHER" id="PTHR39173:SF1">
    <property type="entry name" value="ACETYLTRANSFERASE"/>
    <property type="match status" value="1"/>
</dbReference>
<dbReference type="eggNOG" id="COG3981">
    <property type="taxonomic scope" value="Bacteria"/>
</dbReference>
<comment type="caution">
    <text evidence="2">The sequence shown here is derived from an EMBL/GenBank/DDBJ whole genome shotgun (WGS) entry which is preliminary data.</text>
</comment>
<keyword evidence="2" id="KW-0808">Transferase</keyword>
<proteinExistence type="predicted"/>
<dbReference type="RefSeq" id="WP_051917208.1">
    <property type="nucleotide sequence ID" value="NZ_JAYARX010000188.1"/>
</dbReference>
<reference evidence="2 3" key="1">
    <citation type="submission" date="2014-03" db="EMBL/GenBank/DDBJ databases">
        <title>Genomics of Bifidobacteria.</title>
        <authorList>
            <person name="Ventura M."/>
            <person name="Milani C."/>
            <person name="Lugli G.A."/>
        </authorList>
    </citation>
    <scope>NUCLEOTIDE SEQUENCE [LARGE SCALE GENOMIC DNA]</scope>
    <source>
        <strain evidence="2 3">LMG 11586</strain>
    </source>
</reference>
<dbReference type="PROSITE" id="PS51186">
    <property type="entry name" value="GNAT"/>
    <property type="match status" value="1"/>
</dbReference>
<dbReference type="Pfam" id="PF13302">
    <property type="entry name" value="Acetyltransf_3"/>
    <property type="match status" value="1"/>
</dbReference>
<evidence type="ECO:0000259" key="1">
    <source>
        <dbReference type="PROSITE" id="PS51186"/>
    </source>
</evidence>
<evidence type="ECO:0000313" key="2">
    <source>
        <dbReference type="EMBL" id="KFI59948.1"/>
    </source>
</evidence>
<dbReference type="InterPro" id="IPR000182">
    <property type="entry name" value="GNAT_dom"/>
</dbReference>
<dbReference type="CDD" id="cd04301">
    <property type="entry name" value="NAT_SF"/>
    <property type="match status" value="1"/>
</dbReference>
<dbReference type="InterPro" id="IPR016181">
    <property type="entry name" value="Acyl_CoA_acyltransferase"/>
</dbReference>
<name>A0A087AME8_9BIFI</name>
<dbReference type="SUPFAM" id="SSF55729">
    <property type="entry name" value="Acyl-CoA N-acyltransferases (Nat)"/>
    <property type="match status" value="1"/>
</dbReference>
<keyword evidence="3" id="KW-1185">Reference proteome</keyword>
<dbReference type="Proteomes" id="UP000029046">
    <property type="component" value="Unassembled WGS sequence"/>
</dbReference>
<accession>A0A087AME8</accession>
<evidence type="ECO:0000313" key="3">
    <source>
        <dbReference type="Proteomes" id="UP000029046"/>
    </source>
</evidence>
<dbReference type="OrthoDB" id="9797989at2"/>
<protein>
    <submittedName>
        <fullName evidence="2">Acetyltransferase, GNAT family</fullName>
    </submittedName>
</protein>
<sequence length="186" mass="20831">MKLIKAWTGDLDRAYELFGKFQADEHGFVNDAYGLSRDEFAQYMRKVEDMHAGRNLPEGYVPATKYILVNDSGDYVGIFNLRHRLNDRLREGAGHIGYGIAPEYRGRGYATAGLRMILVTALAEYGIKEAYLSVNKDNPASLAVQRHLGARIDHDNDTEYFTRIRITEPGAMPEPCRDPGKDGACG</sequence>
<organism evidence="2 3">
    <name type="scientific">Bifidobacterium pullorum subsp. gallinarum</name>
    <dbReference type="NCBI Taxonomy" id="78344"/>
    <lineage>
        <taxon>Bacteria</taxon>
        <taxon>Bacillati</taxon>
        <taxon>Actinomycetota</taxon>
        <taxon>Actinomycetes</taxon>
        <taxon>Bifidobacteriales</taxon>
        <taxon>Bifidobacteriaceae</taxon>
        <taxon>Bifidobacterium</taxon>
    </lineage>
</organism>
<dbReference type="GO" id="GO:0016747">
    <property type="term" value="F:acyltransferase activity, transferring groups other than amino-acyl groups"/>
    <property type="evidence" value="ECO:0007669"/>
    <property type="project" value="InterPro"/>
</dbReference>
<feature type="domain" description="N-acetyltransferase" evidence="1">
    <location>
        <begin position="1"/>
        <end position="179"/>
    </location>
</feature>
<dbReference type="Gene3D" id="3.40.630.30">
    <property type="match status" value="1"/>
</dbReference>
<dbReference type="PANTHER" id="PTHR39173">
    <property type="entry name" value="ACETYLTRANSFERASE"/>
    <property type="match status" value="1"/>
</dbReference>